<keyword evidence="2" id="KW-1185">Reference proteome</keyword>
<accession>A0ABR6BTQ7</accession>
<dbReference type="EMBL" id="JACJID010000006">
    <property type="protein sequence ID" value="MBA8929934.1"/>
    <property type="molecule type" value="Genomic_DNA"/>
</dbReference>
<proteinExistence type="predicted"/>
<name>A0ABR6BTQ7_9PSEU</name>
<evidence type="ECO:0008006" key="3">
    <source>
        <dbReference type="Google" id="ProtNLM"/>
    </source>
</evidence>
<dbReference type="Proteomes" id="UP000517916">
    <property type="component" value="Unassembled WGS sequence"/>
</dbReference>
<reference evidence="1 2" key="1">
    <citation type="submission" date="2020-08" db="EMBL/GenBank/DDBJ databases">
        <title>Genomic Encyclopedia of Archaeal and Bacterial Type Strains, Phase II (KMG-II): from individual species to whole genera.</title>
        <authorList>
            <person name="Goeker M."/>
        </authorList>
    </citation>
    <scope>NUCLEOTIDE SEQUENCE [LARGE SCALE GENOMIC DNA]</scope>
    <source>
        <strain evidence="1 2">DSM 43850</strain>
    </source>
</reference>
<comment type="caution">
    <text evidence="1">The sequence shown here is derived from an EMBL/GenBank/DDBJ whole genome shotgun (WGS) entry which is preliminary data.</text>
</comment>
<protein>
    <recommendedName>
        <fullName evidence="3">SAV-6107-like HEPN domain-containing protein</fullName>
    </recommendedName>
</protein>
<evidence type="ECO:0000313" key="2">
    <source>
        <dbReference type="Proteomes" id="UP000517916"/>
    </source>
</evidence>
<evidence type="ECO:0000313" key="1">
    <source>
        <dbReference type="EMBL" id="MBA8929934.1"/>
    </source>
</evidence>
<dbReference type="RefSeq" id="WP_025354521.1">
    <property type="nucleotide sequence ID" value="NZ_BAAABQ010000014.1"/>
</dbReference>
<gene>
    <name evidence="1" type="ORF">BC739_007167</name>
</gene>
<organism evidence="1 2">
    <name type="scientific">Kutzneria viridogrisea</name>
    <dbReference type="NCBI Taxonomy" id="47990"/>
    <lineage>
        <taxon>Bacteria</taxon>
        <taxon>Bacillati</taxon>
        <taxon>Actinomycetota</taxon>
        <taxon>Actinomycetes</taxon>
        <taxon>Pseudonocardiales</taxon>
        <taxon>Pseudonocardiaceae</taxon>
        <taxon>Kutzneria</taxon>
    </lineage>
</organism>
<sequence>MTSPAREPTFLPLTVSAARSAAATLGPSLRTRAAEVVQHRAEAADSAAAECWISLLAGCDYPGRHALPSRLRELTEATSVYAGTQWWHGDGSVHRRRVAAAEGRIDEAVRELDGEEFAEAFVGYDQALATVVVGVQSRMGTTAT</sequence>